<protein>
    <submittedName>
        <fullName evidence="2">Chalcone isomerase</fullName>
    </submittedName>
</protein>
<dbReference type="Pfam" id="PF16035">
    <property type="entry name" value="Chalcone_2"/>
    <property type="match status" value="1"/>
</dbReference>
<evidence type="ECO:0000313" key="3">
    <source>
        <dbReference type="Proteomes" id="UP000305647"/>
    </source>
</evidence>
<dbReference type="GO" id="GO:0016872">
    <property type="term" value="F:intramolecular lyase activity"/>
    <property type="evidence" value="ECO:0007669"/>
    <property type="project" value="InterPro"/>
</dbReference>
<comment type="caution">
    <text evidence="2">The sequence shown here is derived from an EMBL/GenBank/DDBJ whole genome shotgun (WGS) entry which is preliminary data.</text>
</comment>
<dbReference type="EMBL" id="SPRO01000001">
    <property type="protein sequence ID" value="TIC34714.1"/>
    <property type="molecule type" value="Genomic_DNA"/>
</dbReference>
<gene>
    <name evidence="2" type="ORF">E3Q10_00153</name>
</gene>
<name>A0A4T0LXB4_9BASI</name>
<dbReference type="InterPro" id="IPR036298">
    <property type="entry name" value="Chalcone_isomerase_sf"/>
</dbReference>
<dbReference type="Proteomes" id="UP000305647">
    <property type="component" value="Unassembled WGS sequence"/>
</dbReference>
<dbReference type="PANTHER" id="PTHR47284">
    <property type="entry name" value="FATTY-ACID-BINDING PROTEIN 2"/>
    <property type="match status" value="1"/>
</dbReference>
<dbReference type="InterPro" id="IPR016088">
    <property type="entry name" value="Chalcone_isomerase_3-sand"/>
</dbReference>
<dbReference type="Gene3D" id="3.50.70.10">
    <property type="match status" value="1"/>
</dbReference>
<dbReference type="SUPFAM" id="SSF54626">
    <property type="entry name" value="Chalcone isomerase"/>
    <property type="match status" value="1"/>
</dbReference>
<keyword evidence="2" id="KW-0413">Isomerase</keyword>
<dbReference type="PANTHER" id="PTHR47284:SF3">
    <property type="entry name" value="FATTY-ACID-BINDING PROTEIN 2"/>
    <property type="match status" value="1"/>
</dbReference>
<evidence type="ECO:0000313" key="2">
    <source>
        <dbReference type="EMBL" id="TIC34714.1"/>
    </source>
</evidence>
<feature type="domain" description="Chalcone isomerase" evidence="1">
    <location>
        <begin position="87"/>
        <end position="274"/>
    </location>
</feature>
<dbReference type="AlphaFoldDB" id="A0A4T0LXB4"/>
<evidence type="ECO:0000259" key="1">
    <source>
        <dbReference type="Pfam" id="PF16035"/>
    </source>
</evidence>
<reference evidence="2 3" key="1">
    <citation type="submission" date="2019-03" db="EMBL/GenBank/DDBJ databases">
        <title>Sequencing 25 genomes of Wallemia mellicola.</title>
        <authorList>
            <person name="Gostincar C."/>
        </authorList>
    </citation>
    <scope>NUCLEOTIDE SEQUENCE [LARGE SCALE GENOMIC DNA]</scope>
    <source>
        <strain evidence="2 3">EXF-8738</strain>
    </source>
</reference>
<accession>A0A4T0LXB4</accession>
<dbReference type="InterPro" id="IPR016087">
    <property type="entry name" value="Chalcone_isomerase"/>
</dbReference>
<proteinExistence type="predicted"/>
<sequence>MFRLLPRATKLSKYTPWRRISTTRLPARSFSSGVAIAGLTSVLLLGYYSRDKASISLEAKKPLVEVRAKDIDTGVEFPNHIQSDSKELNLLGLGVRTVSFLRVKVYSLGIYADESAQRALSAIENVKEKLVKTATPDDDQLTGEKLMESVIKQSSFAVRIIPVRNTDFGHLRDGFIRAVQARMKVVQIDTEEAQQVNESLQTFKSYFPSSKVPKGNDLTLTKTSAGDLILSYNGDTLGKLDSRDAGVAFISTQLLLAYFADKNPISSKAKNSVINRL</sequence>
<organism evidence="2 3">
    <name type="scientific">Wallemia mellicola</name>
    <dbReference type="NCBI Taxonomy" id="1708541"/>
    <lineage>
        <taxon>Eukaryota</taxon>
        <taxon>Fungi</taxon>
        <taxon>Dikarya</taxon>
        <taxon>Basidiomycota</taxon>
        <taxon>Wallemiomycotina</taxon>
        <taxon>Wallemiomycetes</taxon>
        <taxon>Wallemiales</taxon>
        <taxon>Wallemiaceae</taxon>
        <taxon>Wallemia</taxon>
    </lineage>
</organism>